<feature type="non-terminal residue" evidence="1">
    <location>
        <position position="58"/>
    </location>
</feature>
<sequence length="58" mass="6561">SSIDLIVKERDIPCKPTQLSQDLIVKERDIPCKPTQLSQEASIFTSCFSCNHRDIGVR</sequence>
<evidence type="ECO:0000313" key="1">
    <source>
        <dbReference type="EMBL" id="MCD7455867.1"/>
    </source>
</evidence>
<proteinExistence type="predicted"/>
<gene>
    <name evidence="1" type="ORF">HAX54_029904</name>
</gene>
<dbReference type="EMBL" id="JACEIK010000373">
    <property type="protein sequence ID" value="MCD7455867.1"/>
    <property type="molecule type" value="Genomic_DNA"/>
</dbReference>
<dbReference type="Proteomes" id="UP000823775">
    <property type="component" value="Unassembled WGS sequence"/>
</dbReference>
<feature type="non-terminal residue" evidence="1">
    <location>
        <position position="1"/>
    </location>
</feature>
<reference evidence="1 2" key="1">
    <citation type="journal article" date="2021" name="BMC Genomics">
        <title>Datura genome reveals duplications of psychoactive alkaloid biosynthetic genes and high mutation rate following tissue culture.</title>
        <authorList>
            <person name="Rajewski A."/>
            <person name="Carter-House D."/>
            <person name="Stajich J."/>
            <person name="Litt A."/>
        </authorList>
    </citation>
    <scope>NUCLEOTIDE SEQUENCE [LARGE SCALE GENOMIC DNA]</scope>
    <source>
        <strain evidence="1">AR-01</strain>
    </source>
</reference>
<keyword evidence="2" id="KW-1185">Reference proteome</keyword>
<name>A0ABS8SAR1_DATST</name>
<evidence type="ECO:0000313" key="2">
    <source>
        <dbReference type="Proteomes" id="UP000823775"/>
    </source>
</evidence>
<protein>
    <submittedName>
        <fullName evidence="1">Uncharacterized protein</fullName>
    </submittedName>
</protein>
<organism evidence="1 2">
    <name type="scientific">Datura stramonium</name>
    <name type="common">Jimsonweed</name>
    <name type="synonym">Common thornapple</name>
    <dbReference type="NCBI Taxonomy" id="4076"/>
    <lineage>
        <taxon>Eukaryota</taxon>
        <taxon>Viridiplantae</taxon>
        <taxon>Streptophyta</taxon>
        <taxon>Embryophyta</taxon>
        <taxon>Tracheophyta</taxon>
        <taxon>Spermatophyta</taxon>
        <taxon>Magnoliopsida</taxon>
        <taxon>eudicotyledons</taxon>
        <taxon>Gunneridae</taxon>
        <taxon>Pentapetalae</taxon>
        <taxon>asterids</taxon>
        <taxon>lamiids</taxon>
        <taxon>Solanales</taxon>
        <taxon>Solanaceae</taxon>
        <taxon>Solanoideae</taxon>
        <taxon>Datureae</taxon>
        <taxon>Datura</taxon>
    </lineage>
</organism>
<comment type="caution">
    <text evidence="1">The sequence shown here is derived from an EMBL/GenBank/DDBJ whole genome shotgun (WGS) entry which is preliminary data.</text>
</comment>
<accession>A0ABS8SAR1</accession>